<reference evidence="1 2" key="1">
    <citation type="journal article" date="2011" name="PLoS Pathog.">
        <title>Dynamic evolution of pathogenicity revealed by sequencing and comparative genomics of 19 Pseudomonas syringae isolates.</title>
        <authorList>
            <person name="Baltrus D.A."/>
            <person name="Nishimura M.T."/>
            <person name="Romanchuk A."/>
            <person name="Chang J.H."/>
            <person name="Mukhtar M.S."/>
            <person name="Cherkis K."/>
            <person name="Roach J."/>
            <person name="Grant S.R."/>
            <person name="Jones C.D."/>
            <person name="Dangl J.L."/>
        </authorList>
    </citation>
    <scope>NUCLEOTIDE SEQUENCE [LARGE SCALE GENOMIC DNA]</scope>
    <source>
        <strain evidence="2">M301072PT</strain>
    </source>
</reference>
<name>F3FU03_PSESX</name>
<evidence type="ECO:0000313" key="1">
    <source>
        <dbReference type="EMBL" id="EGH33695.1"/>
    </source>
</evidence>
<feature type="non-terminal residue" evidence="1">
    <location>
        <position position="73"/>
    </location>
</feature>
<dbReference type="Proteomes" id="UP000004471">
    <property type="component" value="Unassembled WGS sequence"/>
</dbReference>
<protein>
    <submittedName>
        <fullName evidence="1">Uncharacterized protein</fullName>
    </submittedName>
</protein>
<dbReference type="HOGENOM" id="CLU_2710878_0_0_6"/>
<dbReference type="EMBL" id="AEAH01001864">
    <property type="protein sequence ID" value="EGH33695.1"/>
    <property type="molecule type" value="Genomic_DNA"/>
</dbReference>
<gene>
    <name evidence="1" type="ORF">PSYJA_34220</name>
</gene>
<sequence>MGGVDKQLERFCAQMDRPLLEIALRVTHLLQQCVAGWQVLLKVLTRTAQIDLAPPFVGDLSRLAGPRRRARCR</sequence>
<proteinExistence type="predicted"/>
<organism evidence="1 2">
    <name type="scientific">Pseudomonas syringae pv. japonica str. M301072</name>
    <dbReference type="NCBI Taxonomy" id="629262"/>
    <lineage>
        <taxon>Bacteria</taxon>
        <taxon>Pseudomonadati</taxon>
        <taxon>Pseudomonadota</taxon>
        <taxon>Gammaproteobacteria</taxon>
        <taxon>Pseudomonadales</taxon>
        <taxon>Pseudomonadaceae</taxon>
        <taxon>Pseudomonas</taxon>
        <taxon>Pseudomonas syringae</taxon>
    </lineage>
</organism>
<evidence type="ECO:0000313" key="2">
    <source>
        <dbReference type="Proteomes" id="UP000004471"/>
    </source>
</evidence>
<dbReference type="AlphaFoldDB" id="F3FU03"/>
<accession>F3FU03</accession>
<comment type="caution">
    <text evidence="1">The sequence shown here is derived from an EMBL/GenBank/DDBJ whole genome shotgun (WGS) entry which is preliminary data.</text>
</comment>